<dbReference type="InterPro" id="IPR015424">
    <property type="entry name" value="PyrdxlP-dep_Trfase"/>
</dbReference>
<name>A0AAN4YRU9_ASPOZ</name>
<reference evidence="2" key="1">
    <citation type="submission" date="2023-04" db="EMBL/GenBank/DDBJ databases">
        <title>Aspergillus oryzae NBRC 4228.</title>
        <authorList>
            <person name="Ichikawa N."/>
            <person name="Sato H."/>
            <person name="Tonouchi N."/>
        </authorList>
    </citation>
    <scope>NUCLEOTIDE SEQUENCE</scope>
    <source>
        <strain evidence="2">NBRC 4228</strain>
    </source>
</reference>
<dbReference type="PANTHER" id="PTHR42858">
    <property type="entry name" value="AMINOTRANSFERASE"/>
    <property type="match status" value="1"/>
</dbReference>
<dbReference type="GO" id="GO:0030170">
    <property type="term" value="F:pyridoxal phosphate binding"/>
    <property type="evidence" value="ECO:0007669"/>
    <property type="project" value="InterPro"/>
</dbReference>
<comment type="caution">
    <text evidence="2">The sequence shown here is derived from an EMBL/GenBank/DDBJ whole genome shotgun (WGS) entry which is preliminary data.</text>
</comment>
<evidence type="ECO:0000313" key="3">
    <source>
        <dbReference type="Proteomes" id="UP001165205"/>
    </source>
</evidence>
<dbReference type="EMBL" id="BSYA01000158">
    <property type="protein sequence ID" value="GMG35131.1"/>
    <property type="molecule type" value="Genomic_DNA"/>
</dbReference>
<dbReference type="SUPFAM" id="SSF53383">
    <property type="entry name" value="PLP-dependent transferases"/>
    <property type="match status" value="1"/>
</dbReference>
<proteinExistence type="predicted"/>
<accession>A0AAN4YRU9</accession>
<dbReference type="Gene3D" id="3.40.640.10">
    <property type="entry name" value="Type I PLP-dependent aspartate aminotransferase-like (Major domain)"/>
    <property type="match status" value="1"/>
</dbReference>
<dbReference type="InterPro" id="IPR015421">
    <property type="entry name" value="PyrdxlP-dep_Trfase_major"/>
</dbReference>
<dbReference type="InterPro" id="IPR004839">
    <property type="entry name" value="Aminotransferase_I/II_large"/>
</dbReference>
<feature type="domain" description="Aminotransferase class I/classII large" evidence="1">
    <location>
        <begin position="7"/>
        <end position="92"/>
    </location>
</feature>
<gene>
    <name evidence="2" type="ORF">Aory04_001038600</name>
</gene>
<protein>
    <submittedName>
        <fullName evidence="2">Unnamed protein product</fullName>
    </submittedName>
</protein>
<evidence type="ECO:0000259" key="1">
    <source>
        <dbReference type="Pfam" id="PF00155"/>
    </source>
</evidence>
<dbReference type="Pfam" id="PF00155">
    <property type="entry name" value="Aminotran_1_2"/>
    <property type="match status" value="1"/>
</dbReference>
<dbReference type="GO" id="GO:0047536">
    <property type="term" value="F:2-aminoadipate transaminase activity"/>
    <property type="evidence" value="ECO:0007669"/>
    <property type="project" value="TreeGrafter"/>
</dbReference>
<organism evidence="2 3">
    <name type="scientific">Aspergillus oryzae</name>
    <name type="common">Yellow koji mold</name>
    <dbReference type="NCBI Taxonomy" id="5062"/>
    <lineage>
        <taxon>Eukaryota</taxon>
        <taxon>Fungi</taxon>
        <taxon>Dikarya</taxon>
        <taxon>Ascomycota</taxon>
        <taxon>Pezizomycotina</taxon>
        <taxon>Eurotiomycetes</taxon>
        <taxon>Eurotiomycetidae</taxon>
        <taxon>Eurotiales</taxon>
        <taxon>Aspergillaceae</taxon>
        <taxon>Aspergillus</taxon>
        <taxon>Aspergillus subgen. Circumdati</taxon>
    </lineage>
</organism>
<evidence type="ECO:0000313" key="2">
    <source>
        <dbReference type="EMBL" id="GMG35131.1"/>
    </source>
</evidence>
<sequence>MPLSRREALVRLARKYDALIVSDDVYDFLNWEPTDAADGESTRLPRIIDVDTYLDGGPPGLFGNCVSNGSFSKIVAPGCRVGWAEGTPEFIRDFSAAYVLSPLNFFPCMNLNKRLQGLVPLWWCTFAAHVDLHQRYV</sequence>
<dbReference type="Proteomes" id="UP001165205">
    <property type="component" value="Unassembled WGS sequence"/>
</dbReference>
<dbReference type="PANTHER" id="PTHR42858:SF1">
    <property type="entry name" value="LD15494P"/>
    <property type="match status" value="1"/>
</dbReference>
<dbReference type="AlphaFoldDB" id="A0AAN4YRU9"/>